<dbReference type="KEGG" id="crq:GCK72_024547"/>
<evidence type="ECO:0000256" key="1">
    <source>
        <dbReference type="SAM" id="MobiDB-lite"/>
    </source>
</evidence>
<evidence type="ECO:0000313" key="3">
    <source>
        <dbReference type="Proteomes" id="UP000483820"/>
    </source>
</evidence>
<dbReference type="RefSeq" id="XP_003118487.2">
    <property type="nucleotide sequence ID" value="XM_003118439.2"/>
</dbReference>
<dbReference type="EMBL" id="WUAV01000006">
    <property type="protein sequence ID" value="KAF1748080.1"/>
    <property type="molecule type" value="Genomic_DNA"/>
</dbReference>
<feature type="compositionally biased region" description="Basic residues" evidence="1">
    <location>
        <begin position="729"/>
        <end position="743"/>
    </location>
</feature>
<dbReference type="AlphaFoldDB" id="A0A6A5FZK7"/>
<sequence length="743" mass="85752">MDESSAGPSKTPPPINQPVRDWYRERGELGQFGFPSVDETKTTRKSLQVFEREWTYMTMYLQAKIMRRQFLYDNCHFKIICARLTIETVKETLLEKIPPPHLRLEFCNVISLVFTYTELLEYAFKIMETNKEWLPDKVIDQLLRFVPRMEECARELKTELRDFSQILIIRDEIIEYTTGYYMRLAGKDTSQLKKSEEAGIGCDRYSPYDYEWLCGSVISGPNHLTYVKYLCVSRMAQLNHCKLRNDIIAAKLGEEIDYLPHISVPLPKDEDVHNGKVLLKGLMHREISLMKLISHSNNILEGKIGKDPDLVFAKDILNMMTLRSDIMKKKRNVANCFLRGSLAKPLPYYCIIATLSMVEAHLLILHKELAFFMDKDLGMFGKAIPREVYNACFEVFKYTNDTQCNKFPLNEFIEELLENFRVKSNGLLRSWHDTLAMSCENECMTSVECDLTENLHSVYTFKREDLPETLSIHADQMIKNLHWEEFELVRLYSQYLQVRQGYYDWPRKSGTPELMLNTCAEPVNAFHCNFPDVMSTEIVELVTADAPSIHTRMTAESFAGYEILAHAYRITGEAKGLPDSGDLLEQYAAHFLVAFGGNDVDGVTTLQLAVLFTDILEHDFEMTEYLAKYPVLKTKSVQLARQLAYNGVEIFIKAYNHHAEVQKAKMALPKKRVRSDEEDDEDDYKYHPAPQIVDMKTKIAQLAHERQNGAQTVAESSTKPSNSNAHSNSSKKSKKKKSGRRYR</sequence>
<evidence type="ECO:0000313" key="2">
    <source>
        <dbReference type="EMBL" id="KAF1748080.1"/>
    </source>
</evidence>
<dbReference type="Proteomes" id="UP000483820">
    <property type="component" value="Chromosome X"/>
</dbReference>
<proteinExistence type="predicted"/>
<name>A0A6A5FZK7_CAERE</name>
<feature type="compositionally biased region" description="Low complexity" evidence="1">
    <location>
        <begin position="719"/>
        <end position="728"/>
    </location>
</feature>
<reference evidence="2 3" key="1">
    <citation type="submission" date="2019-12" db="EMBL/GenBank/DDBJ databases">
        <title>Chromosome-level assembly of the Caenorhabditis remanei genome.</title>
        <authorList>
            <person name="Teterina A.A."/>
            <person name="Willis J.H."/>
            <person name="Phillips P.C."/>
        </authorList>
    </citation>
    <scope>NUCLEOTIDE SEQUENCE [LARGE SCALE GENOMIC DNA]</scope>
    <source>
        <strain evidence="2 3">PX506</strain>
        <tissue evidence="2">Whole organism</tissue>
    </source>
</reference>
<feature type="compositionally biased region" description="Polar residues" evidence="1">
    <location>
        <begin position="708"/>
        <end position="718"/>
    </location>
</feature>
<dbReference type="CTD" id="9825418"/>
<comment type="caution">
    <text evidence="2">The sequence shown here is derived from an EMBL/GenBank/DDBJ whole genome shotgun (WGS) entry which is preliminary data.</text>
</comment>
<organism evidence="2 3">
    <name type="scientific">Caenorhabditis remanei</name>
    <name type="common">Caenorhabditis vulgaris</name>
    <dbReference type="NCBI Taxonomy" id="31234"/>
    <lineage>
        <taxon>Eukaryota</taxon>
        <taxon>Metazoa</taxon>
        <taxon>Ecdysozoa</taxon>
        <taxon>Nematoda</taxon>
        <taxon>Chromadorea</taxon>
        <taxon>Rhabditida</taxon>
        <taxon>Rhabditina</taxon>
        <taxon>Rhabditomorpha</taxon>
        <taxon>Rhabditoidea</taxon>
        <taxon>Rhabditidae</taxon>
        <taxon>Peloderinae</taxon>
        <taxon>Caenorhabditis</taxon>
    </lineage>
</organism>
<feature type="region of interest" description="Disordered" evidence="1">
    <location>
        <begin position="703"/>
        <end position="743"/>
    </location>
</feature>
<protein>
    <submittedName>
        <fullName evidence="2">Uncharacterized protein</fullName>
    </submittedName>
</protein>
<dbReference type="GeneID" id="9825418"/>
<accession>A0A6A5FZK7</accession>
<gene>
    <name evidence="2" type="ORF">GCK72_024547</name>
</gene>
<feature type="region of interest" description="Disordered" evidence="1">
    <location>
        <begin position="668"/>
        <end position="690"/>
    </location>
</feature>